<dbReference type="InterPro" id="IPR029044">
    <property type="entry name" value="Nucleotide-diphossugar_trans"/>
</dbReference>
<dbReference type="PANTHER" id="PTHR43685">
    <property type="entry name" value="GLYCOSYLTRANSFERASE"/>
    <property type="match status" value="1"/>
</dbReference>
<evidence type="ECO:0000313" key="3">
    <source>
        <dbReference type="Proteomes" id="UP000214561"/>
    </source>
</evidence>
<protein>
    <recommendedName>
        <fullName evidence="1">Glycosyltransferase 2-like domain-containing protein</fullName>
    </recommendedName>
</protein>
<dbReference type="RefSeq" id="WP_086060982.1">
    <property type="nucleotide sequence ID" value="NZ_CP021641.1"/>
</dbReference>
<gene>
    <name evidence="2" type="ORF">AFA_16550</name>
</gene>
<dbReference type="CDD" id="cd00761">
    <property type="entry name" value="Glyco_tranf_GTA_type"/>
    <property type="match status" value="1"/>
</dbReference>
<evidence type="ECO:0000313" key="2">
    <source>
        <dbReference type="EMBL" id="ASR90930.1"/>
    </source>
</evidence>
<name>A0AB33CWM1_ALCFA</name>
<proteinExistence type="predicted"/>
<dbReference type="Proteomes" id="UP000214561">
    <property type="component" value="Chromosome"/>
</dbReference>
<dbReference type="SUPFAM" id="SSF53448">
    <property type="entry name" value="Nucleotide-diphospho-sugar transferases"/>
    <property type="match status" value="1"/>
</dbReference>
<dbReference type="AlphaFoldDB" id="A0AB33CWM1"/>
<dbReference type="InterPro" id="IPR050834">
    <property type="entry name" value="Glycosyltransf_2"/>
</dbReference>
<organism evidence="2 3">
    <name type="scientific">Alcaligenes faecalis</name>
    <dbReference type="NCBI Taxonomy" id="511"/>
    <lineage>
        <taxon>Bacteria</taxon>
        <taxon>Pseudomonadati</taxon>
        <taxon>Pseudomonadota</taxon>
        <taxon>Betaproteobacteria</taxon>
        <taxon>Burkholderiales</taxon>
        <taxon>Alcaligenaceae</taxon>
        <taxon>Alcaligenes</taxon>
    </lineage>
</organism>
<feature type="domain" description="Glycosyltransferase 2-like" evidence="1">
    <location>
        <begin position="3"/>
        <end position="130"/>
    </location>
</feature>
<dbReference type="Pfam" id="PF00535">
    <property type="entry name" value="Glycos_transf_2"/>
    <property type="match status" value="1"/>
</dbReference>
<sequence>MLTVLTPTYNRCHTLPRLFKSLCDQRHFDFEWLIVDDGSTDDTEQWLESCQLLNLPFPVRSIAQANGGKHAALNAGVQAAQGDWVFIVDSDDLLTKDAVEAVVNALSTALTLSQDVVGVCFRKIDLAGRPIGVPFMKKEEPVLGTPTAMGRMVGGDLAYVFRRKTMAEFPFPIIPGEKFVPELYVWNLIGDQGSIWFHLDRAVYMCEYLPDGYTQNFSKQLKRHPGGFLLFYAAQIGREDRWVNKLKAIIRCMQCIVYCATKVTTRGKGS</sequence>
<dbReference type="Gene3D" id="3.90.550.10">
    <property type="entry name" value="Spore Coat Polysaccharide Biosynthesis Protein SpsA, Chain A"/>
    <property type="match status" value="1"/>
</dbReference>
<dbReference type="PANTHER" id="PTHR43685:SF2">
    <property type="entry name" value="GLYCOSYLTRANSFERASE 2-LIKE DOMAIN-CONTAINING PROTEIN"/>
    <property type="match status" value="1"/>
</dbReference>
<reference evidence="2 3" key="1">
    <citation type="submission" date="2017-05" db="EMBL/GenBank/DDBJ databases">
        <authorList>
            <person name="Qiu J.G."/>
            <person name="He J."/>
        </authorList>
    </citation>
    <scope>NUCLEOTIDE SEQUENCE [LARGE SCALE GENOMIC DNA]</scope>
    <source>
        <strain evidence="2 3">JQ135</strain>
    </source>
</reference>
<evidence type="ECO:0000259" key="1">
    <source>
        <dbReference type="Pfam" id="PF00535"/>
    </source>
</evidence>
<dbReference type="InterPro" id="IPR001173">
    <property type="entry name" value="Glyco_trans_2-like"/>
</dbReference>
<dbReference type="KEGG" id="afq:AFA_16550"/>
<accession>A0AB33CWM1</accession>
<dbReference type="EMBL" id="CP021641">
    <property type="protein sequence ID" value="ASR90930.1"/>
    <property type="molecule type" value="Genomic_DNA"/>
</dbReference>